<evidence type="ECO:0000313" key="3">
    <source>
        <dbReference type="Proteomes" id="UP001381693"/>
    </source>
</evidence>
<comment type="caution">
    <text evidence="2">The sequence shown here is derived from an EMBL/GenBank/DDBJ whole genome shotgun (WGS) entry which is preliminary data.</text>
</comment>
<keyword evidence="3" id="KW-1185">Reference proteome</keyword>
<organism evidence="2 3">
    <name type="scientific">Halocaridina rubra</name>
    <name type="common">Hawaiian red shrimp</name>
    <dbReference type="NCBI Taxonomy" id="373956"/>
    <lineage>
        <taxon>Eukaryota</taxon>
        <taxon>Metazoa</taxon>
        <taxon>Ecdysozoa</taxon>
        <taxon>Arthropoda</taxon>
        <taxon>Crustacea</taxon>
        <taxon>Multicrustacea</taxon>
        <taxon>Malacostraca</taxon>
        <taxon>Eumalacostraca</taxon>
        <taxon>Eucarida</taxon>
        <taxon>Decapoda</taxon>
        <taxon>Pleocyemata</taxon>
        <taxon>Caridea</taxon>
        <taxon>Atyoidea</taxon>
        <taxon>Atyidae</taxon>
        <taxon>Halocaridina</taxon>
    </lineage>
</organism>
<feature type="region of interest" description="Disordered" evidence="1">
    <location>
        <begin position="1"/>
        <end position="30"/>
    </location>
</feature>
<evidence type="ECO:0000256" key="1">
    <source>
        <dbReference type="SAM" id="MobiDB-lite"/>
    </source>
</evidence>
<feature type="non-terminal residue" evidence="2">
    <location>
        <position position="1"/>
    </location>
</feature>
<proteinExistence type="predicted"/>
<dbReference type="Proteomes" id="UP001381693">
    <property type="component" value="Unassembled WGS sequence"/>
</dbReference>
<dbReference type="EMBL" id="JAXCGZ010001963">
    <property type="protein sequence ID" value="KAK7084851.1"/>
    <property type="molecule type" value="Genomic_DNA"/>
</dbReference>
<name>A0AAN8XL92_HALRR</name>
<gene>
    <name evidence="2" type="ORF">SK128_001316</name>
</gene>
<feature type="non-terminal residue" evidence="2">
    <location>
        <position position="67"/>
    </location>
</feature>
<protein>
    <submittedName>
        <fullName evidence="2">Uncharacterized protein</fullName>
    </submittedName>
</protein>
<evidence type="ECO:0000313" key="2">
    <source>
        <dbReference type="EMBL" id="KAK7084851.1"/>
    </source>
</evidence>
<reference evidence="2 3" key="1">
    <citation type="submission" date="2023-11" db="EMBL/GenBank/DDBJ databases">
        <title>Halocaridina rubra genome assembly.</title>
        <authorList>
            <person name="Smith C."/>
        </authorList>
    </citation>
    <scope>NUCLEOTIDE SEQUENCE [LARGE SCALE GENOMIC DNA]</scope>
    <source>
        <strain evidence="2">EP-1</strain>
        <tissue evidence="2">Whole</tissue>
    </source>
</reference>
<accession>A0AAN8XL92</accession>
<sequence length="67" mass="7291">LRPHLPSLPTRRHHSPPLPPSPLSRSIGANTATIPRIITRTSQIIYAFIQEKSLTSVLTAPTGAPKM</sequence>
<dbReference type="AlphaFoldDB" id="A0AAN8XL92"/>